<sequence>MLTTRTNRLDPSLIPEDELNVLARLFAKRDHVALIDEQGNRTHIPEALFAHFARIVRLMNERKAIVMVPEDEAFTTQAAANYLGVSRQHLVNLLEKGDIPHHKVGAHRRVTFKDLLAYEQKRDKNRREAMDRLTEEVMKAGLYFPAAPMPEKT</sequence>
<dbReference type="Proteomes" id="UP001596052">
    <property type="component" value="Unassembled WGS sequence"/>
</dbReference>
<evidence type="ECO:0000313" key="3">
    <source>
        <dbReference type="Proteomes" id="UP001596052"/>
    </source>
</evidence>
<protein>
    <submittedName>
        <fullName evidence="2">Helix-turn-helix domain-containing protein</fullName>
    </submittedName>
</protein>
<evidence type="ECO:0000259" key="1">
    <source>
        <dbReference type="Pfam" id="PF12728"/>
    </source>
</evidence>
<keyword evidence="3" id="KW-1185">Reference proteome</keyword>
<gene>
    <name evidence="2" type="ORF">ACFQDI_20825</name>
</gene>
<accession>A0ABW0KXK4</accession>
<organism evidence="2 3">
    <name type="scientific">Prosthecobacter fluviatilis</name>
    <dbReference type="NCBI Taxonomy" id="445931"/>
    <lineage>
        <taxon>Bacteria</taxon>
        <taxon>Pseudomonadati</taxon>
        <taxon>Verrucomicrobiota</taxon>
        <taxon>Verrucomicrobiia</taxon>
        <taxon>Verrucomicrobiales</taxon>
        <taxon>Verrucomicrobiaceae</taxon>
        <taxon>Prosthecobacter</taxon>
    </lineage>
</organism>
<proteinExistence type="predicted"/>
<dbReference type="SUPFAM" id="SSF46955">
    <property type="entry name" value="Putative DNA-binding domain"/>
    <property type="match status" value="1"/>
</dbReference>
<name>A0ABW0KXK4_9BACT</name>
<comment type="caution">
    <text evidence="2">The sequence shown here is derived from an EMBL/GenBank/DDBJ whole genome shotgun (WGS) entry which is preliminary data.</text>
</comment>
<evidence type="ECO:0000313" key="2">
    <source>
        <dbReference type="EMBL" id="MFC5457326.1"/>
    </source>
</evidence>
<dbReference type="Pfam" id="PF12728">
    <property type="entry name" value="HTH_17"/>
    <property type="match status" value="1"/>
</dbReference>
<dbReference type="EMBL" id="JBHSMQ010000009">
    <property type="protein sequence ID" value="MFC5457326.1"/>
    <property type="molecule type" value="Genomic_DNA"/>
</dbReference>
<dbReference type="InterPro" id="IPR009061">
    <property type="entry name" value="DNA-bd_dom_put_sf"/>
</dbReference>
<dbReference type="InterPro" id="IPR010093">
    <property type="entry name" value="SinI_DNA-bd"/>
</dbReference>
<dbReference type="InterPro" id="IPR041657">
    <property type="entry name" value="HTH_17"/>
</dbReference>
<dbReference type="RefSeq" id="WP_377170500.1">
    <property type="nucleotide sequence ID" value="NZ_JBHSMQ010000009.1"/>
</dbReference>
<reference evidence="3" key="1">
    <citation type="journal article" date="2019" name="Int. J. Syst. Evol. Microbiol.">
        <title>The Global Catalogue of Microorganisms (GCM) 10K type strain sequencing project: providing services to taxonomists for standard genome sequencing and annotation.</title>
        <authorList>
            <consortium name="The Broad Institute Genomics Platform"/>
            <consortium name="The Broad Institute Genome Sequencing Center for Infectious Disease"/>
            <person name="Wu L."/>
            <person name="Ma J."/>
        </authorList>
    </citation>
    <scope>NUCLEOTIDE SEQUENCE [LARGE SCALE GENOMIC DNA]</scope>
    <source>
        <strain evidence="3">CGMCC 4.1469</strain>
    </source>
</reference>
<feature type="domain" description="Helix-turn-helix" evidence="1">
    <location>
        <begin position="74"/>
        <end position="122"/>
    </location>
</feature>
<dbReference type="NCBIfam" id="TIGR01764">
    <property type="entry name" value="excise"/>
    <property type="match status" value="1"/>
</dbReference>